<gene>
    <name evidence="2" type="ORF">GCM10022416_44230</name>
</gene>
<evidence type="ECO:0000256" key="1">
    <source>
        <dbReference type="SAM" id="Phobius"/>
    </source>
</evidence>
<feature type="transmembrane region" description="Helical" evidence="1">
    <location>
        <begin position="64"/>
        <end position="84"/>
    </location>
</feature>
<keyword evidence="1" id="KW-0472">Membrane</keyword>
<evidence type="ECO:0000313" key="3">
    <source>
        <dbReference type="Proteomes" id="UP001500266"/>
    </source>
</evidence>
<dbReference type="Proteomes" id="UP001500266">
    <property type="component" value="Unassembled WGS sequence"/>
</dbReference>
<reference evidence="3" key="1">
    <citation type="journal article" date="2019" name="Int. J. Syst. Evol. Microbiol.">
        <title>The Global Catalogue of Microorganisms (GCM) 10K type strain sequencing project: providing services to taxonomists for standard genome sequencing and annotation.</title>
        <authorList>
            <consortium name="The Broad Institute Genomics Platform"/>
            <consortium name="The Broad Institute Genome Sequencing Center for Infectious Disease"/>
            <person name="Wu L."/>
            <person name="Ma J."/>
        </authorList>
    </citation>
    <scope>NUCLEOTIDE SEQUENCE [LARGE SCALE GENOMIC DNA]</scope>
    <source>
        <strain evidence="3">JCM 17316</strain>
    </source>
</reference>
<keyword evidence="1" id="KW-1133">Transmembrane helix</keyword>
<keyword evidence="1" id="KW-0812">Transmembrane</keyword>
<dbReference type="EMBL" id="BAABDO010000077">
    <property type="protein sequence ID" value="GAA4149178.1"/>
    <property type="molecule type" value="Genomic_DNA"/>
</dbReference>
<evidence type="ECO:0008006" key="4">
    <source>
        <dbReference type="Google" id="ProtNLM"/>
    </source>
</evidence>
<name>A0ABP7Z7H8_9ACTN</name>
<feature type="transmembrane region" description="Helical" evidence="1">
    <location>
        <begin position="39"/>
        <end position="57"/>
    </location>
</feature>
<proteinExistence type="predicted"/>
<organism evidence="2 3">
    <name type="scientific">Actinomadura keratinilytica</name>
    <dbReference type="NCBI Taxonomy" id="547461"/>
    <lineage>
        <taxon>Bacteria</taxon>
        <taxon>Bacillati</taxon>
        <taxon>Actinomycetota</taxon>
        <taxon>Actinomycetes</taxon>
        <taxon>Streptosporangiales</taxon>
        <taxon>Thermomonosporaceae</taxon>
        <taxon>Actinomadura</taxon>
    </lineage>
</organism>
<sequence length="146" mass="15323">MDIPLRLLVAAGLAVDAVVHWRFAPDMKFVEGGGIGGDVLFRVQAVAAALAGVLVLARARRWTYAVAFLVAGSAVGALLLYYTVDVGALGPLPNMYEPVWYGEKTASLVGEGVATLAALVGFFTAGRSPRGRRGRPEPAVEDGRVI</sequence>
<feature type="transmembrane region" description="Helical" evidence="1">
    <location>
        <begin position="104"/>
        <end position="125"/>
    </location>
</feature>
<protein>
    <recommendedName>
        <fullName evidence="4">Integral membrane protein</fullName>
    </recommendedName>
</protein>
<keyword evidence="3" id="KW-1185">Reference proteome</keyword>
<dbReference type="RefSeq" id="WP_345023426.1">
    <property type="nucleotide sequence ID" value="NZ_BAABDO010000077.1"/>
</dbReference>
<comment type="caution">
    <text evidence="2">The sequence shown here is derived from an EMBL/GenBank/DDBJ whole genome shotgun (WGS) entry which is preliminary data.</text>
</comment>
<accession>A0ABP7Z7H8</accession>
<feature type="transmembrane region" description="Helical" evidence="1">
    <location>
        <begin position="7"/>
        <end position="24"/>
    </location>
</feature>
<evidence type="ECO:0000313" key="2">
    <source>
        <dbReference type="EMBL" id="GAA4149178.1"/>
    </source>
</evidence>